<feature type="transmembrane region" description="Helical" evidence="6">
    <location>
        <begin position="50"/>
        <end position="72"/>
    </location>
</feature>
<accession>A0AAV2JCF4</accession>
<sequence>MVCFHGNKATRHKALSTCGPHLCSLLNYGLVLFLEESQKKLQLRSLNRGFQLLLSVYLVVGPPICNAALYGLHISPLRRACWDLLRRRR</sequence>
<evidence type="ECO:0000313" key="8">
    <source>
        <dbReference type="Proteomes" id="UP001497482"/>
    </source>
</evidence>
<comment type="subcellular location">
    <subcellularLocation>
        <location evidence="1">Membrane</location>
        <topology evidence="1">Multi-pass membrane protein</topology>
    </subcellularLocation>
</comment>
<keyword evidence="4 6" id="KW-0472">Membrane</keyword>
<dbReference type="Pfam" id="PF13853">
    <property type="entry name" value="7tm_4"/>
    <property type="match status" value="1"/>
</dbReference>
<dbReference type="Proteomes" id="UP001497482">
    <property type="component" value="Chromosome 11"/>
</dbReference>
<dbReference type="GO" id="GO:0004984">
    <property type="term" value="F:olfactory receptor activity"/>
    <property type="evidence" value="ECO:0007669"/>
    <property type="project" value="InterPro"/>
</dbReference>
<dbReference type="AlphaFoldDB" id="A0AAV2JCF4"/>
<keyword evidence="8" id="KW-1185">Reference proteome</keyword>
<evidence type="ECO:0000256" key="3">
    <source>
        <dbReference type="ARBA" id="ARBA00022989"/>
    </source>
</evidence>
<evidence type="ECO:0000256" key="1">
    <source>
        <dbReference type="ARBA" id="ARBA00004141"/>
    </source>
</evidence>
<keyword evidence="3 6" id="KW-1133">Transmembrane helix</keyword>
<evidence type="ECO:0000313" key="7">
    <source>
        <dbReference type="EMBL" id="CAL1572854.1"/>
    </source>
</evidence>
<dbReference type="InterPro" id="IPR000725">
    <property type="entry name" value="Olfact_rcpt"/>
</dbReference>
<keyword evidence="5" id="KW-0807">Transducer</keyword>
<proteinExistence type="predicted"/>
<name>A0AAV2JCF4_KNICA</name>
<evidence type="ECO:0000256" key="2">
    <source>
        <dbReference type="ARBA" id="ARBA00022692"/>
    </source>
</evidence>
<gene>
    <name evidence="7" type="ORF">KC01_LOCUS4853</name>
</gene>
<dbReference type="GO" id="GO:0016020">
    <property type="term" value="C:membrane"/>
    <property type="evidence" value="ECO:0007669"/>
    <property type="project" value="UniProtKB-SubCell"/>
</dbReference>
<reference evidence="7 8" key="1">
    <citation type="submission" date="2024-04" db="EMBL/GenBank/DDBJ databases">
        <authorList>
            <person name="Waldvogel A.-M."/>
            <person name="Schoenle A."/>
        </authorList>
    </citation>
    <scope>NUCLEOTIDE SEQUENCE [LARGE SCALE GENOMIC DNA]</scope>
</reference>
<evidence type="ECO:0000256" key="4">
    <source>
        <dbReference type="ARBA" id="ARBA00023136"/>
    </source>
</evidence>
<evidence type="ECO:0000256" key="6">
    <source>
        <dbReference type="SAM" id="Phobius"/>
    </source>
</evidence>
<protein>
    <submittedName>
        <fullName evidence="7">Uncharacterized protein</fullName>
    </submittedName>
</protein>
<dbReference type="EMBL" id="OZ035833">
    <property type="protein sequence ID" value="CAL1572854.1"/>
    <property type="molecule type" value="Genomic_DNA"/>
</dbReference>
<evidence type="ECO:0000256" key="5">
    <source>
        <dbReference type="ARBA" id="ARBA00023224"/>
    </source>
</evidence>
<organism evidence="7 8">
    <name type="scientific">Knipowitschia caucasica</name>
    <name type="common">Caucasian dwarf goby</name>
    <name type="synonym">Pomatoschistus caucasicus</name>
    <dbReference type="NCBI Taxonomy" id="637954"/>
    <lineage>
        <taxon>Eukaryota</taxon>
        <taxon>Metazoa</taxon>
        <taxon>Chordata</taxon>
        <taxon>Craniata</taxon>
        <taxon>Vertebrata</taxon>
        <taxon>Euteleostomi</taxon>
        <taxon>Actinopterygii</taxon>
        <taxon>Neopterygii</taxon>
        <taxon>Teleostei</taxon>
        <taxon>Neoteleostei</taxon>
        <taxon>Acanthomorphata</taxon>
        <taxon>Gobiaria</taxon>
        <taxon>Gobiiformes</taxon>
        <taxon>Gobioidei</taxon>
        <taxon>Gobiidae</taxon>
        <taxon>Gobiinae</taxon>
        <taxon>Knipowitschia</taxon>
    </lineage>
</organism>
<dbReference type="GO" id="GO:0007186">
    <property type="term" value="P:G protein-coupled receptor signaling pathway"/>
    <property type="evidence" value="ECO:0007669"/>
    <property type="project" value="InterPro"/>
</dbReference>
<keyword evidence="2 6" id="KW-0812">Transmembrane</keyword>